<feature type="region of interest" description="Disordered" evidence="7">
    <location>
        <begin position="305"/>
        <end position="329"/>
    </location>
</feature>
<feature type="compositionally biased region" description="Polar residues" evidence="7">
    <location>
        <begin position="305"/>
        <end position="315"/>
    </location>
</feature>
<dbReference type="EMBL" id="PGCJ01000137">
    <property type="protein sequence ID" value="PLW44431.1"/>
    <property type="molecule type" value="Genomic_DNA"/>
</dbReference>
<sequence length="353" mass="36951">MLSPFFVVFALFINANWFSLTKAEAILTSTRRLDTKSQNMDTPALAANATSILTATANLTGHFNVSGQIRFALQPESNAVAVSILMNGLNALNSTAAYAYHIHTNPISSDGNCTSALGHLDPLAVTDGLACSPQFAQYCQEGDLSGRHGKLNGSEAVLNLSYIDDYLRFWPQPFSILGRSVVVHLPNSTRIACGNITSAVDGTAAADGTPTFVKSNYTTQYSSHAPPAPPTKYEPFNGSTPNPAVLSQITLPSSLPTVEALPNVILGTNSTTHIVNGKTEPITLPAAINATTPFNYTTGAILPSQNDTSIINSTTDGSNGDGSAKKGASSGAGTVVPSIMFHGLASLCLLMFL</sequence>
<accession>A0A2N5UJ94</accession>
<proteinExistence type="inferred from homology"/>
<dbReference type="STRING" id="200324.A0A2N5UJ94"/>
<dbReference type="GO" id="GO:0005576">
    <property type="term" value="C:extracellular region"/>
    <property type="evidence" value="ECO:0007669"/>
    <property type="project" value="UniProtKB-SubCell"/>
</dbReference>
<dbReference type="Proteomes" id="UP000235392">
    <property type="component" value="Unassembled WGS sequence"/>
</dbReference>
<evidence type="ECO:0000256" key="3">
    <source>
        <dbReference type="ARBA" id="ARBA00010457"/>
    </source>
</evidence>
<protein>
    <recommendedName>
        <fullName evidence="4">superoxide dismutase</fullName>
        <ecNumber evidence="4">1.15.1.1</ecNumber>
    </recommendedName>
</protein>
<keyword evidence="8" id="KW-0732">Signal</keyword>
<evidence type="ECO:0000256" key="5">
    <source>
        <dbReference type="ARBA" id="ARBA00022525"/>
    </source>
</evidence>
<comment type="caution">
    <text evidence="10">The sequence shown here is derived from an EMBL/GenBank/DDBJ whole genome shotgun (WGS) entry which is preliminary data.</text>
</comment>
<dbReference type="InterPro" id="IPR053257">
    <property type="entry name" value="Cu-only_SOD"/>
</dbReference>
<dbReference type="Gene3D" id="2.60.40.200">
    <property type="entry name" value="Superoxide dismutase, copper/zinc binding domain"/>
    <property type="match status" value="1"/>
</dbReference>
<evidence type="ECO:0000313" key="13">
    <source>
        <dbReference type="Proteomes" id="UP000235392"/>
    </source>
</evidence>
<keyword evidence="12" id="KW-1185">Reference proteome</keyword>
<evidence type="ECO:0000256" key="2">
    <source>
        <dbReference type="ARBA" id="ARBA00004613"/>
    </source>
</evidence>
<evidence type="ECO:0000256" key="6">
    <source>
        <dbReference type="ARBA" id="ARBA00049204"/>
    </source>
</evidence>
<comment type="catalytic activity">
    <reaction evidence="6">
        <text>2 superoxide + 2 H(+) = H2O2 + O2</text>
        <dbReference type="Rhea" id="RHEA:20696"/>
        <dbReference type="ChEBI" id="CHEBI:15378"/>
        <dbReference type="ChEBI" id="CHEBI:15379"/>
        <dbReference type="ChEBI" id="CHEBI:16240"/>
        <dbReference type="ChEBI" id="CHEBI:18421"/>
        <dbReference type="EC" id="1.15.1.1"/>
    </reaction>
</comment>
<comment type="similarity">
    <text evidence="3">Belongs to the Cu-Zn superoxide dismutase family.</text>
</comment>
<dbReference type="PANTHER" id="PTHR20910:SF1">
    <property type="entry name" value="SUPEROXIDE DISMUTASE COPPER_ZINC BINDING DOMAIN-CONTAINING PROTEIN"/>
    <property type="match status" value="1"/>
</dbReference>
<dbReference type="InterPro" id="IPR001424">
    <property type="entry name" value="SOD_Cu_Zn_dom"/>
</dbReference>
<comment type="subcellular location">
    <subcellularLocation>
        <location evidence="1">Cell envelope</location>
    </subcellularLocation>
    <subcellularLocation>
        <location evidence="2">Secreted</location>
    </subcellularLocation>
</comment>
<evidence type="ECO:0000256" key="1">
    <source>
        <dbReference type="ARBA" id="ARBA00004196"/>
    </source>
</evidence>
<organism evidence="10 13">
    <name type="scientific">Puccinia coronata f. sp. avenae</name>
    <dbReference type="NCBI Taxonomy" id="200324"/>
    <lineage>
        <taxon>Eukaryota</taxon>
        <taxon>Fungi</taxon>
        <taxon>Dikarya</taxon>
        <taxon>Basidiomycota</taxon>
        <taxon>Pucciniomycotina</taxon>
        <taxon>Pucciniomycetes</taxon>
        <taxon>Pucciniales</taxon>
        <taxon>Pucciniaceae</taxon>
        <taxon>Puccinia</taxon>
    </lineage>
</organism>
<keyword evidence="5" id="KW-0964">Secreted</keyword>
<feature type="signal peptide" evidence="8">
    <location>
        <begin position="1"/>
        <end position="23"/>
    </location>
</feature>
<evidence type="ECO:0000259" key="9">
    <source>
        <dbReference type="Pfam" id="PF00080"/>
    </source>
</evidence>
<dbReference type="EMBL" id="PGCI01000136">
    <property type="protein sequence ID" value="PLW37844.1"/>
    <property type="molecule type" value="Genomic_DNA"/>
</dbReference>
<evidence type="ECO:0000256" key="7">
    <source>
        <dbReference type="SAM" id="MobiDB-lite"/>
    </source>
</evidence>
<name>A0A2N5UJ94_9BASI</name>
<dbReference type="Proteomes" id="UP000235388">
    <property type="component" value="Unassembled WGS sequence"/>
</dbReference>
<dbReference type="InterPro" id="IPR036423">
    <property type="entry name" value="SOD-like_Cu/Zn_dom_sf"/>
</dbReference>
<dbReference type="SUPFAM" id="SSF49329">
    <property type="entry name" value="Cu,Zn superoxide dismutase-like"/>
    <property type="match status" value="1"/>
</dbReference>
<feature type="compositionally biased region" description="Low complexity" evidence="7">
    <location>
        <begin position="316"/>
        <end position="329"/>
    </location>
</feature>
<dbReference type="EC" id="1.15.1.1" evidence="4"/>
<evidence type="ECO:0000313" key="11">
    <source>
        <dbReference type="EMBL" id="PLW44431.1"/>
    </source>
</evidence>
<evidence type="ECO:0000313" key="10">
    <source>
        <dbReference type="EMBL" id="PLW37844.1"/>
    </source>
</evidence>
<feature type="chain" id="PRO_5015083898" description="superoxide dismutase" evidence="8">
    <location>
        <begin position="24"/>
        <end position="353"/>
    </location>
</feature>
<dbReference type="Pfam" id="PF00080">
    <property type="entry name" value="Sod_Cu"/>
    <property type="match status" value="1"/>
</dbReference>
<gene>
    <name evidence="11" type="ORF">PCANC_06247</name>
    <name evidence="10" type="ORF">PCASD_05722</name>
</gene>
<dbReference type="FunFam" id="2.60.40.200:FF:000007">
    <property type="entry name" value="Cell surface Cu-only superoxide dismutase 5"/>
    <property type="match status" value="1"/>
</dbReference>
<dbReference type="GO" id="GO:0004784">
    <property type="term" value="F:superoxide dismutase activity"/>
    <property type="evidence" value="ECO:0007669"/>
    <property type="project" value="UniProtKB-EC"/>
</dbReference>
<evidence type="ECO:0000256" key="4">
    <source>
        <dbReference type="ARBA" id="ARBA00012682"/>
    </source>
</evidence>
<reference evidence="12 13" key="1">
    <citation type="submission" date="2017-11" db="EMBL/GenBank/DDBJ databases">
        <title>De novo assembly and phasing of dikaryotic genomes from two isolates of Puccinia coronata f. sp. avenae, the causal agent of oat crown rust.</title>
        <authorList>
            <person name="Miller M.E."/>
            <person name="Zhang Y."/>
            <person name="Omidvar V."/>
            <person name="Sperschneider J."/>
            <person name="Schwessinger B."/>
            <person name="Raley C."/>
            <person name="Palmer J.M."/>
            <person name="Garnica D."/>
            <person name="Upadhyaya N."/>
            <person name="Rathjen J."/>
            <person name="Taylor J.M."/>
            <person name="Park R.F."/>
            <person name="Dodds P.N."/>
            <person name="Hirsch C.D."/>
            <person name="Kianian S.F."/>
            <person name="Figueroa M."/>
        </authorList>
    </citation>
    <scope>NUCLEOTIDE SEQUENCE [LARGE SCALE GENOMIC DNA]</scope>
    <source>
        <strain evidence="11">12NC29</strain>
        <strain evidence="10">12SD80</strain>
    </source>
</reference>
<feature type="domain" description="Superoxide dismutase copper/zinc binding" evidence="9">
    <location>
        <begin position="65"/>
        <end position="185"/>
    </location>
</feature>
<evidence type="ECO:0000256" key="8">
    <source>
        <dbReference type="SAM" id="SignalP"/>
    </source>
</evidence>
<evidence type="ECO:0000313" key="12">
    <source>
        <dbReference type="Proteomes" id="UP000235388"/>
    </source>
</evidence>
<dbReference type="PANTHER" id="PTHR20910">
    <property type="entry name" value="AGAP001623-PA"/>
    <property type="match status" value="1"/>
</dbReference>
<dbReference type="OrthoDB" id="2015551at2759"/>
<dbReference type="GO" id="GO:0046872">
    <property type="term" value="F:metal ion binding"/>
    <property type="evidence" value="ECO:0007669"/>
    <property type="project" value="InterPro"/>
</dbReference>
<dbReference type="AlphaFoldDB" id="A0A2N5UJ94"/>